<proteinExistence type="predicted"/>
<evidence type="ECO:0000313" key="3">
    <source>
        <dbReference type="EMBL" id="KTD49963.1"/>
    </source>
</evidence>
<sequence>MEFCLIGQFKKKLLQFSFGFLLLAFIFALQKNAFPYLDQFITRSNSFIYDQILHLTVGSRNLPPRVVIIDIDDYSTQAEGRWPWPRDKFVTLLNNLKKAGVVVIAFDIVLSEAEINYAQGLENKLQSLNNQTLARELMPLLTKAAPLIDNDQAFAKTLSENEVVLGFLFHDNSDIKKGSLPPPLLFNNSQSVNTLTLNLLRFTGYNGILNLFLKASGHAGFVSNIPDLDGSVRHGLLLAVYNNQLYSSLALSSVMRYLLTDNVELMTHRIQGKEELYGINVGGLFIPTNSKGQLLIPFWGGPATIPTYSATDILHNKVSSQELSGSIALLGSTMVLLGDLHQAPLSQSFPGVEMNANIITGILEKQITSQFDWHTNTGIILILLSGIVFTFLFPYLGPVLLPILFLFFIAVILIASYFFFHFKNIFVAPGLLLALISLQALANFTYSFIQERRQKNRIKQLFSQYIPPSYMKEITDHPEQVNLGGESREMTVFFADIRDFTSLSESLEATELKHLLNSFFTPLTNIIFDYQGTIDKYVGDMVMAFWGAPLKDANHCHNALAAALAIRGKLPEINQQLNQLNLPSVKIGMGLSTGIMNVGDMGSKFRLSYTVIGETVNLASRLQDLTKYYRVDILVSEASRHHQDDILWMPVDKVIVKGSHKAVTIYEPQGYYAEVPQEKKDEIRDYEAGLQAYYKQNWQAAKTQFETLNSSHPERYLYSLYLARIDAFISQPPPSDWDGTFTHVSK</sequence>
<dbReference type="STRING" id="45073.Lqui_1288"/>
<name>A0A0W0XZ01_9GAMM</name>
<dbReference type="InterPro" id="IPR001054">
    <property type="entry name" value="A/G_cyclase"/>
</dbReference>
<comment type="caution">
    <text evidence="3">The sequence shown here is derived from an EMBL/GenBank/DDBJ whole genome shotgun (WGS) entry which is preliminary data.</text>
</comment>
<protein>
    <submittedName>
        <fullName evidence="3">Guanylate cyclase</fullName>
    </submittedName>
</protein>
<organism evidence="3 4">
    <name type="scientific">Legionella quinlivanii</name>
    <dbReference type="NCBI Taxonomy" id="45073"/>
    <lineage>
        <taxon>Bacteria</taxon>
        <taxon>Pseudomonadati</taxon>
        <taxon>Pseudomonadota</taxon>
        <taxon>Gammaproteobacteria</taxon>
        <taxon>Legionellales</taxon>
        <taxon>Legionellaceae</taxon>
        <taxon>Legionella</taxon>
    </lineage>
</organism>
<dbReference type="PANTHER" id="PTHR43081">
    <property type="entry name" value="ADENYLATE CYCLASE, TERMINAL-DIFFERENTIATION SPECIFIC-RELATED"/>
    <property type="match status" value="1"/>
</dbReference>
<dbReference type="SUPFAM" id="SSF55073">
    <property type="entry name" value="Nucleotide cyclase"/>
    <property type="match status" value="1"/>
</dbReference>
<dbReference type="SMART" id="SM01080">
    <property type="entry name" value="CHASE2"/>
    <property type="match status" value="1"/>
</dbReference>
<dbReference type="AlphaFoldDB" id="A0A0W0XZ01"/>
<reference evidence="3 4" key="1">
    <citation type="submission" date="2015-11" db="EMBL/GenBank/DDBJ databases">
        <title>Genomic analysis of 38 Legionella species identifies large and diverse effector repertoires.</title>
        <authorList>
            <person name="Burstein D."/>
            <person name="Amaro F."/>
            <person name="Zusman T."/>
            <person name="Lifshitz Z."/>
            <person name="Cohen O."/>
            <person name="Gilbert J.A."/>
            <person name="Pupko T."/>
            <person name="Shuman H.A."/>
            <person name="Segal G."/>
        </authorList>
    </citation>
    <scope>NUCLEOTIDE SEQUENCE [LARGE SCALE GENOMIC DNA]</scope>
    <source>
        <strain evidence="3 4">CDC#1442-AUS-E</strain>
    </source>
</reference>
<dbReference type="CDD" id="cd07302">
    <property type="entry name" value="CHD"/>
    <property type="match status" value="1"/>
</dbReference>
<keyword evidence="1" id="KW-0472">Membrane</keyword>
<dbReference type="GO" id="GO:0006171">
    <property type="term" value="P:cAMP biosynthetic process"/>
    <property type="evidence" value="ECO:0007669"/>
    <property type="project" value="TreeGrafter"/>
</dbReference>
<gene>
    <name evidence="3" type="ORF">Lqui_1288</name>
</gene>
<keyword evidence="1" id="KW-1133">Transmembrane helix</keyword>
<evidence type="ECO:0000259" key="2">
    <source>
        <dbReference type="PROSITE" id="PS50125"/>
    </source>
</evidence>
<dbReference type="SMART" id="SM00044">
    <property type="entry name" value="CYCc"/>
    <property type="match status" value="1"/>
</dbReference>
<dbReference type="InterPro" id="IPR050697">
    <property type="entry name" value="Adenylyl/Guanylyl_Cyclase_3/4"/>
</dbReference>
<dbReference type="Pfam" id="PF05226">
    <property type="entry name" value="CHASE2"/>
    <property type="match status" value="1"/>
</dbReference>
<keyword evidence="4" id="KW-1185">Reference proteome</keyword>
<dbReference type="PANTHER" id="PTHR43081:SF1">
    <property type="entry name" value="ADENYLATE CYCLASE, TERMINAL-DIFFERENTIATION SPECIFIC"/>
    <property type="match status" value="1"/>
</dbReference>
<dbReference type="InterPro" id="IPR029787">
    <property type="entry name" value="Nucleotide_cyclase"/>
</dbReference>
<dbReference type="OrthoDB" id="9806704at2"/>
<feature type="transmembrane region" description="Helical" evidence="1">
    <location>
        <begin position="373"/>
        <end position="393"/>
    </location>
</feature>
<feature type="domain" description="Guanylate cyclase" evidence="2">
    <location>
        <begin position="491"/>
        <end position="623"/>
    </location>
</feature>
<dbReference type="GO" id="GO:0004016">
    <property type="term" value="F:adenylate cyclase activity"/>
    <property type="evidence" value="ECO:0007669"/>
    <property type="project" value="UniProtKB-ARBA"/>
</dbReference>
<feature type="transmembrane region" description="Helical" evidence="1">
    <location>
        <begin position="400"/>
        <end position="420"/>
    </location>
</feature>
<dbReference type="PROSITE" id="PS50125">
    <property type="entry name" value="GUANYLATE_CYCLASE_2"/>
    <property type="match status" value="1"/>
</dbReference>
<evidence type="ECO:0000313" key="4">
    <source>
        <dbReference type="Proteomes" id="UP000054618"/>
    </source>
</evidence>
<accession>A0A0W0XZ01</accession>
<dbReference type="GO" id="GO:0035556">
    <property type="term" value="P:intracellular signal transduction"/>
    <property type="evidence" value="ECO:0007669"/>
    <property type="project" value="InterPro"/>
</dbReference>
<dbReference type="PATRIC" id="fig|45073.5.peg.1359"/>
<dbReference type="EMBL" id="LNYS01000008">
    <property type="protein sequence ID" value="KTD49963.1"/>
    <property type="molecule type" value="Genomic_DNA"/>
</dbReference>
<dbReference type="Pfam" id="PF00211">
    <property type="entry name" value="Guanylate_cyc"/>
    <property type="match status" value="1"/>
</dbReference>
<dbReference type="Proteomes" id="UP000054618">
    <property type="component" value="Unassembled WGS sequence"/>
</dbReference>
<keyword evidence="1" id="KW-0812">Transmembrane</keyword>
<evidence type="ECO:0000256" key="1">
    <source>
        <dbReference type="SAM" id="Phobius"/>
    </source>
</evidence>
<dbReference type="Gene3D" id="3.30.70.1230">
    <property type="entry name" value="Nucleotide cyclase"/>
    <property type="match status" value="1"/>
</dbReference>
<feature type="transmembrane region" description="Helical" evidence="1">
    <location>
        <begin position="426"/>
        <end position="449"/>
    </location>
</feature>
<dbReference type="InterPro" id="IPR007890">
    <property type="entry name" value="CHASE2"/>
</dbReference>